<evidence type="ECO:0000256" key="1">
    <source>
        <dbReference type="SAM" id="SignalP"/>
    </source>
</evidence>
<dbReference type="EMBL" id="PIPL01000001">
    <property type="protein sequence ID" value="RUO25193.1"/>
    <property type="molecule type" value="Genomic_DNA"/>
</dbReference>
<dbReference type="Proteomes" id="UP000288293">
    <property type="component" value="Unassembled WGS sequence"/>
</dbReference>
<keyword evidence="1" id="KW-0732">Signal</keyword>
<evidence type="ECO:0000313" key="3">
    <source>
        <dbReference type="Proteomes" id="UP000288293"/>
    </source>
</evidence>
<sequence>MNTFKVAMQGALLILLSCLLVACSNPNVTRANYHMIGIGMHLSEVTQILGEPDWCDAPRRPNECRWGDEEKNIEVVFVARRVVDKRATGLGHTR</sequence>
<name>A0A432W549_9GAMM</name>
<accession>A0A432W549</accession>
<dbReference type="PROSITE" id="PS51257">
    <property type="entry name" value="PROKAR_LIPOPROTEIN"/>
    <property type="match status" value="1"/>
</dbReference>
<gene>
    <name evidence="2" type="ORF">CWE09_00140</name>
</gene>
<proteinExistence type="predicted"/>
<dbReference type="OrthoDB" id="5422169at2"/>
<evidence type="ECO:0008006" key="4">
    <source>
        <dbReference type="Google" id="ProtNLM"/>
    </source>
</evidence>
<organism evidence="2 3">
    <name type="scientific">Aliidiomarina minuta</name>
    <dbReference type="NCBI Taxonomy" id="880057"/>
    <lineage>
        <taxon>Bacteria</taxon>
        <taxon>Pseudomonadati</taxon>
        <taxon>Pseudomonadota</taxon>
        <taxon>Gammaproteobacteria</taxon>
        <taxon>Alteromonadales</taxon>
        <taxon>Idiomarinaceae</taxon>
        <taxon>Aliidiomarina</taxon>
    </lineage>
</organism>
<reference evidence="2 3" key="1">
    <citation type="journal article" date="2011" name="Front. Microbiol.">
        <title>Genomic signatures of strain selection and enhancement in Bacillus atrophaeus var. globigii, a historical biowarfare simulant.</title>
        <authorList>
            <person name="Gibbons H.S."/>
            <person name="Broomall S.M."/>
            <person name="McNew L.A."/>
            <person name="Daligault H."/>
            <person name="Chapman C."/>
            <person name="Bruce D."/>
            <person name="Karavis M."/>
            <person name="Krepps M."/>
            <person name="McGregor P.A."/>
            <person name="Hong C."/>
            <person name="Park K.H."/>
            <person name="Akmal A."/>
            <person name="Feldman A."/>
            <person name="Lin J.S."/>
            <person name="Chang W.E."/>
            <person name="Higgs B.W."/>
            <person name="Demirev P."/>
            <person name="Lindquist J."/>
            <person name="Liem A."/>
            <person name="Fochler E."/>
            <person name="Read T.D."/>
            <person name="Tapia R."/>
            <person name="Johnson S."/>
            <person name="Bishop-Lilly K.A."/>
            <person name="Detter C."/>
            <person name="Han C."/>
            <person name="Sozhamannan S."/>
            <person name="Rosenzweig C.N."/>
            <person name="Skowronski E.W."/>
        </authorList>
    </citation>
    <scope>NUCLEOTIDE SEQUENCE [LARGE SCALE GENOMIC DNA]</scope>
    <source>
        <strain evidence="2 3">MLST1</strain>
    </source>
</reference>
<feature type="chain" id="PRO_5019347856" description="DUF3862 domain-containing protein" evidence="1">
    <location>
        <begin position="23"/>
        <end position="94"/>
    </location>
</feature>
<dbReference type="RefSeq" id="WP_126801891.1">
    <property type="nucleotide sequence ID" value="NZ_PIPL01000001.1"/>
</dbReference>
<protein>
    <recommendedName>
        <fullName evidence="4">DUF3862 domain-containing protein</fullName>
    </recommendedName>
</protein>
<dbReference type="AlphaFoldDB" id="A0A432W549"/>
<evidence type="ECO:0000313" key="2">
    <source>
        <dbReference type="EMBL" id="RUO25193.1"/>
    </source>
</evidence>
<keyword evidence="3" id="KW-1185">Reference proteome</keyword>
<feature type="signal peptide" evidence="1">
    <location>
        <begin position="1"/>
        <end position="22"/>
    </location>
</feature>
<comment type="caution">
    <text evidence="2">The sequence shown here is derived from an EMBL/GenBank/DDBJ whole genome shotgun (WGS) entry which is preliminary data.</text>
</comment>